<keyword evidence="1" id="KW-0808">Transferase</keyword>
<dbReference type="Gene3D" id="2.40.70.10">
    <property type="entry name" value="Acid Proteases"/>
    <property type="match status" value="1"/>
</dbReference>
<keyword evidence="4" id="KW-0255">Endonuclease</keyword>
<gene>
    <name evidence="8" type="ORF">Tci_319333</name>
</gene>
<evidence type="ECO:0000259" key="7">
    <source>
        <dbReference type="PROSITE" id="PS50158"/>
    </source>
</evidence>
<sequence length="943" mass="107051">MEIEEMKMEERMEMVMGTEEDMAITLNMETVFRISNCPEKYQVKYATYTLLNSGLTWWNSHKKMIGIEAAYAMKWMELIKLMIEVNWCYCVLEWSQMRRTRWRDSLEVYLTIRITNNLMDQKLKGYARSAKNKRRLGNNLRDNHGQQLVFKRQTVRGQNVARSYTAGNNEKKGDYTVAVTPNTQRASVENQPGIVYYECGRPGHFRKDCPKLRNQNRGNKTGNKNENKTGNQTGCNEVTTKAYAIGGGGANPDSNVVTNTSYAVELVDGRISETNVVLRGCTLGLLGHPFDIDLMPVELGSFNVIIGMDWLAKYHAVIVCDKKVIRIPYGDEVLIIRGDDCDGESRSKLNIISCTKTQKYIEKGCQVYLAQFTSKKTKDKSKEKQLKDVPILSKVHFLGHVIDMKGIHVDPAKIESIEDWASPKTPTGIRQFLGLDGYYRRFIKGLGAVLMEKEKVIASASRQLKVHEKNYTTPDLELGKANVVADALSRKERSNPLRVRALVMTIVLNLPKQILSAQSEARKEENFINKDLHEIATYVSKCLTCAKVKIEYQKPSEDDTLEKLTRQYLKEVVPKHGVLVSIIFDRDGKFTSHFWKSLNKALGTVAYRLELLKQLSRVHSTFHVSNLKKCMSNEPLAIPLDEIQVDDKLHFIEEPRVARQRITQSFSPDPEISFPPLEEETSPGNKSQMVPATAPLIGFSGKIIWPIGQLSLLLKIGDKEHSTSAWMNFVVVRSLSPYNGIIERPGVRKIQAVPSTAHGMLKFPLTRGVLTLRSSKIIPIKCAAVSGPEGQPPAAHQAIEERIKVAINPYYPEQTIMIGSTITEEGRNKLCNLLQRNLDVFAWKPADMTGVPRHVAEYRLNIREGCPSVRQKRRSQEADRNQAIHEEVENLVDAGIMKEVHYHSWLSNPVMVKKHDDSWRMCVDFKDLNKACPKDGYPQWKID</sequence>
<feature type="region of interest" description="Disordered" evidence="6">
    <location>
        <begin position="666"/>
        <end position="689"/>
    </location>
</feature>
<dbReference type="SUPFAM" id="SSF57756">
    <property type="entry name" value="Retrovirus zinc finger-like domains"/>
    <property type="match status" value="1"/>
</dbReference>
<dbReference type="CDD" id="cd00303">
    <property type="entry name" value="retropepsin_like"/>
    <property type="match status" value="1"/>
</dbReference>
<dbReference type="InterPro" id="IPR043502">
    <property type="entry name" value="DNA/RNA_pol_sf"/>
</dbReference>
<dbReference type="InterPro" id="IPR036875">
    <property type="entry name" value="Znf_CCHC_sf"/>
</dbReference>
<organism evidence="8">
    <name type="scientific">Tanacetum cinerariifolium</name>
    <name type="common">Dalmatian daisy</name>
    <name type="synonym">Chrysanthemum cinerariifolium</name>
    <dbReference type="NCBI Taxonomy" id="118510"/>
    <lineage>
        <taxon>Eukaryota</taxon>
        <taxon>Viridiplantae</taxon>
        <taxon>Streptophyta</taxon>
        <taxon>Embryophyta</taxon>
        <taxon>Tracheophyta</taxon>
        <taxon>Spermatophyta</taxon>
        <taxon>Magnoliopsida</taxon>
        <taxon>eudicotyledons</taxon>
        <taxon>Gunneridae</taxon>
        <taxon>Pentapetalae</taxon>
        <taxon>asterids</taxon>
        <taxon>campanulids</taxon>
        <taxon>Asterales</taxon>
        <taxon>Asteraceae</taxon>
        <taxon>Asteroideae</taxon>
        <taxon>Anthemideae</taxon>
        <taxon>Anthemidinae</taxon>
        <taxon>Tanacetum</taxon>
    </lineage>
</organism>
<dbReference type="PANTHER" id="PTHR37984:SF5">
    <property type="entry name" value="PROTEIN NYNRIN-LIKE"/>
    <property type="match status" value="1"/>
</dbReference>
<feature type="compositionally biased region" description="Low complexity" evidence="6">
    <location>
        <begin position="216"/>
        <end position="234"/>
    </location>
</feature>
<dbReference type="SUPFAM" id="SSF56672">
    <property type="entry name" value="DNA/RNA polymerases"/>
    <property type="match status" value="2"/>
</dbReference>
<dbReference type="Pfam" id="PF24626">
    <property type="entry name" value="SH3_Tf2-1"/>
    <property type="match status" value="1"/>
</dbReference>
<dbReference type="AlphaFoldDB" id="A0A699H5L2"/>
<dbReference type="InterPro" id="IPR050951">
    <property type="entry name" value="Retrovirus_Pol_polyprotein"/>
</dbReference>
<dbReference type="InterPro" id="IPR001878">
    <property type="entry name" value="Znf_CCHC"/>
</dbReference>
<keyword evidence="3" id="KW-0540">Nuclease</keyword>
<dbReference type="GO" id="GO:0004519">
    <property type="term" value="F:endonuclease activity"/>
    <property type="evidence" value="ECO:0007669"/>
    <property type="project" value="UniProtKB-KW"/>
</dbReference>
<evidence type="ECO:0000256" key="6">
    <source>
        <dbReference type="SAM" id="MobiDB-lite"/>
    </source>
</evidence>
<dbReference type="PANTHER" id="PTHR37984">
    <property type="entry name" value="PROTEIN CBG26694"/>
    <property type="match status" value="1"/>
</dbReference>
<dbReference type="InterPro" id="IPR021109">
    <property type="entry name" value="Peptidase_aspartic_dom_sf"/>
</dbReference>
<keyword evidence="5" id="KW-0479">Metal-binding</keyword>
<name>A0A699H5L2_TANCI</name>
<evidence type="ECO:0000256" key="3">
    <source>
        <dbReference type="ARBA" id="ARBA00022722"/>
    </source>
</evidence>
<evidence type="ECO:0000256" key="2">
    <source>
        <dbReference type="ARBA" id="ARBA00022695"/>
    </source>
</evidence>
<evidence type="ECO:0000256" key="5">
    <source>
        <dbReference type="PROSITE-ProRule" id="PRU00047"/>
    </source>
</evidence>
<dbReference type="GO" id="GO:0003964">
    <property type="term" value="F:RNA-directed DNA polymerase activity"/>
    <property type="evidence" value="ECO:0007669"/>
    <property type="project" value="UniProtKB-KW"/>
</dbReference>
<reference evidence="8" key="1">
    <citation type="journal article" date="2019" name="Sci. Rep.">
        <title>Draft genome of Tanacetum cinerariifolium, the natural source of mosquito coil.</title>
        <authorList>
            <person name="Yamashiro T."/>
            <person name="Shiraishi A."/>
            <person name="Satake H."/>
            <person name="Nakayama K."/>
        </authorList>
    </citation>
    <scope>NUCLEOTIDE SEQUENCE</scope>
</reference>
<keyword evidence="4" id="KW-0378">Hydrolase</keyword>
<dbReference type="Pfam" id="PF00098">
    <property type="entry name" value="zf-CCHC"/>
    <property type="match status" value="1"/>
</dbReference>
<keyword evidence="5" id="KW-0862">Zinc</keyword>
<dbReference type="GO" id="GO:0008270">
    <property type="term" value="F:zinc ion binding"/>
    <property type="evidence" value="ECO:0007669"/>
    <property type="project" value="UniProtKB-KW"/>
</dbReference>
<dbReference type="Gene3D" id="3.30.70.270">
    <property type="match status" value="1"/>
</dbReference>
<evidence type="ECO:0000256" key="1">
    <source>
        <dbReference type="ARBA" id="ARBA00022679"/>
    </source>
</evidence>
<feature type="region of interest" description="Disordered" evidence="6">
    <location>
        <begin position="208"/>
        <end position="234"/>
    </location>
</feature>
<dbReference type="EMBL" id="BKCJ010110393">
    <property type="protein sequence ID" value="GEX47358.1"/>
    <property type="molecule type" value="Genomic_DNA"/>
</dbReference>
<keyword evidence="5" id="KW-0863">Zinc-finger</keyword>
<protein>
    <submittedName>
        <fullName evidence="8">Reverse transcriptase domain-containing protein</fullName>
    </submittedName>
</protein>
<keyword evidence="8" id="KW-0695">RNA-directed DNA polymerase</keyword>
<accession>A0A699H5L2</accession>
<evidence type="ECO:0000256" key="4">
    <source>
        <dbReference type="ARBA" id="ARBA00022759"/>
    </source>
</evidence>
<evidence type="ECO:0000313" key="8">
    <source>
        <dbReference type="EMBL" id="GEX47358.1"/>
    </source>
</evidence>
<dbReference type="PROSITE" id="PS50158">
    <property type="entry name" value="ZF_CCHC"/>
    <property type="match status" value="1"/>
</dbReference>
<proteinExistence type="predicted"/>
<dbReference type="InterPro" id="IPR043128">
    <property type="entry name" value="Rev_trsase/Diguanyl_cyclase"/>
</dbReference>
<dbReference type="Gene3D" id="3.10.10.10">
    <property type="entry name" value="HIV Type 1 Reverse Transcriptase, subunit A, domain 1"/>
    <property type="match status" value="1"/>
</dbReference>
<dbReference type="GO" id="GO:0003676">
    <property type="term" value="F:nucleic acid binding"/>
    <property type="evidence" value="ECO:0007669"/>
    <property type="project" value="InterPro"/>
</dbReference>
<feature type="domain" description="CCHC-type" evidence="7">
    <location>
        <begin position="197"/>
        <end position="211"/>
    </location>
</feature>
<dbReference type="InterPro" id="IPR056924">
    <property type="entry name" value="SH3_Tf2-1"/>
</dbReference>
<dbReference type="Pfam" id="PF08284">
    <property type="entry name" value="RVP_2"/>
    <property type="match status" value="1"/>
</dbReference>
<keyword evidence="2" id="KW-0548">Nucleotidyltransferase</keyword>
<comment type="caution">
    <text evidence="8">The sequence shown here is derived from an EMBL/GenBank/DDBJ whole genome shotgun (WGS) entry which is preliminary data.</text>
</comment>